<accession>A0ABV9Q3Z0</accession>
<dbReference type="SUPFAM" id="SSF53850">
    <property type="entry name" value="Periplasmic binding protein-like II"/>
    <property type="match status" value="1"/>
</dbReference>
<gene>
    <name evidence="3" type="ORF">ACFO8Q_08285</name>
</gene>
<organism evidence="3 4">
    <name type="scientific">Effusibacillus consociatus</name>
    <dbReference type="NCBI Taxonomy" id="1117041"/>
    <lineage>
        <taxon>Bacteria</taxon>
        <taxon>Bacillati</taxon>
        <taxon>Bacillota</taxon>
        <taxon>Bacilli</taxon>
        <taxon>Bacillales</taxon>
        <taxon>Alicyclobacillaceae</taxon>
        <taxon>Effusibacillus</taxon>
    </lineage>
</organism>
<reference evidence="4" key="1">
    <citation type="journal article" date="2019" name="Int. J. Syst. Evol. Microbiol.">
        <title>The Global Catalogue of Microorganisms (GCM) 10K type strain sequencing project: providing services to taxonomists for standard genome sequencing and annotation.</title>
        <authorList>
            <consortium name="The Broad Institute Genomics Platform"/>
            <consortium name="The Broad Institute Genome Sequencing Center for Infectious Disease"/>
            <person name="Wu L."/>
            <person name="Ma J."/>
        </authorList>
    </citation>
    <scope>NUCLEOTIDE SEQUENCE [LARGE SCALE GENOMIC DNA]</scope>
    <source>
        <strain evidence="4">WYCCWR 12678</strain>
    </source>
</reference>
<dbReference type="EMBL" id="JBHSHC010000053">
    <property type="protein sequence ID" value="MFC4767360.1"/>
    <property type="molecule type" value="Genomic_DNA"/>
</dbReference>
<dbReference type="Proteomes" id="UP001596002">
    <property type="component" value="Unassembled WGS sequence"/>
</dbReference>
<sequence>MKKKKWFTGLAATMTLAMVLTGCGSAGKDEGKQGGGAPKQGDKPAQMVIATGGTSGTYSPLGGSMAQIISNKVGIPTNAQTTNASVENMRLIKDGSVDFAFTQGDIADYASKGTQMFKDKGAIKNLKVIASLYNETVQIVVPANSPIKTVADLKGKKVSVGSAGSGTEANAQQILEVYGLKFDDLKVQRLSFAESTSGLKDGTLDAAFQTAGIPTSAVSELGATKGVRVLNVDADQAKKLIEKYPYYSSVTIPAKTYTGQNEEVKTVAVKSMLVARGELGEKVVYDVTKAIFENLDTLGNVHAKGKEIKLEKALEGVSLELHPGAAKYFNEKGVKK</sequence>
<dbReference type="PANTHER" id="PTHR42941:SF1">
    <property type="entry name" value="SLL1037 PROTEIN"/>
    <property type="match status" value="1"/>
</dbReference>
<feature type="signal peptide" evidence="2">
    <location>
        <begin position="1"/>
        <end position="26"/>
    </location>
</feature>
<protein>
    <submittedName>
        <fullName evidence="3">TAXI family TRAP transporter solute-binding subunit</fullName>
    </submittedName>
</protein>
<proteinExistence type="predicted"/>
<dbReference type="CDD" id="cd13567">
    <property type="entry name" value="PBP2_TtGluBP"/>
    <property type="match status" value="1"/>
</dbReference>
<name>A0ABV9Q3Z0_9BACL</name>
<dbReference type="RefSeq" id="WP_380025284.1">
    <property type="nucleotide sequence ID" value="NZ_JBHSHC010000053.1"/>
</dbReference>
<evidence type="ECO:0000313" key="4">
    <source>
        <dbReference type="Proteomes" id="UP001596002"/>
    </source>
</evidence>
<feature type="region of interest" description="Disordered" evidence="1">
    <location>
        <begin position="27"/>
        <end position="49"/>
    </location>
</feature>
<dbReference type="PROSITE" id="PS51257">
    <property type="entry name" value="PROKAR_LIPOPROTEIN"/>
    <property type="match status" value="1"/>
</dbReference>
<evidence type="ECO:0000256" key="2">
    <source>
        <dbReference type="SAM" id="SignalP"/>
    </source>
</evidence>
<keyword evidence="4" id="KW-1185">Reference proteome</keyword>
<evidence type="ECO:0000256" key="1">
    <source>
        <dbReference type="SAM" id="MobiDB-lite"/>
    </source>
</evidence>
<dbReference type="Gene3D" id="3.40.190.10">
    <property type="entry name" value="Periplasmic binding protein-like II"/>
    <property type="match status" value="2"/>
</dbReference>
<dbReference type="InterPro" id="IPR011852">
    <property type="entry name" value="TRAP_TAXI"/>
</dbReference>
<dbReference type="PANTHER" id="PTHR42941">
    <property type="entry name" value="SLL1037 PROTEIN"/>
    <property type="match status" value="1"/>
</dbReference>
<evidence type="ECO:0000313" key="3">
    <source>
        <dbReference type="EMBL" id="MFC4767360.1"/>
    </source>
</evidence>
<dbReference type="Pfam" id="PF16868">
    <property type="entry name" value="NMT1_3"/>
    <property type="match status" value="1"/>
</dbReference>
<feature type="chain" id="PRO_5046989351" evidence="2">
    <location>
        <begin position="27"/>
        <end position="336"/>
    </location>
</feature>
<dbReference type="NCBIfam" id="TIGR02122">
    <property type="entry name" value="TRAP_TAXI"/>
    <property type="match status" value="1"/>
</dbReference>
<keyword evidence="2" id="KW-0732">Signal</keyword>
<comment type="caution">
    <text evidence="3">The sequence shown here is derived from an EMBL/GenBank/DDBJ whole genome shotgun (WGS) entry which is preliminary data.</text>
</comment>